<name>A0A917N8E1_9PSEU</name>
<dbReference type="SUPFAM" id="SSF140453">
    <property type="entry name" value="EsxAB dimer-like"/>
    <property type="match status" value="1"/>
</dbReference>
<gene>
    <name evidence="1" type="ORF">GCM10009545_31210</name>
    <name evidence="2" type="ORF">GCM10011581_12980</name>
</gene>
<dbReference type="RefSeq" id="WP_188986355.1">
    <property type="nucleotide sequence ID" value="NZ_BAAAHC010000011.1"/>
</dbReference>
<dbReference type="Proteomes" id="UP000597989">
    <property type="component" value="Unassembled WGS sequence"/>
</dbReference>
<reference evidence="1" key="4">
    <citation type="submission" date="2023-12" db="EMBL/GenBank/DDBJ databases">
        <authorList>
            <person name="Sun Q."/>
            <person name="Inoue M."/>
        </authorList>
    </citation>
    <scope>NUCLEOTIDE SEQUENCE</scope>
    <source>
        <strain evidence="1">JCM 10664</strain>
    </source>
</reference>
<reference evidence="2 3" key="1">
    <citation type="journal article" date="2014" name="Int. J. Syst. Evol. Microbiol.">
        <title>Complete genome sequence of Corynebacterium casei LMG S-19264T (=DSM 44701T), isolated from a smear-ripened cheese.</title>
        <authorList>
            <consortium name="US DOE Joint Genome Institute (JGI-PGF)"/>
            <person name="Walter F."/>
            <person name="Albersmeier A."/>
            <person name="Kalinowski J."/>
            <person name="Ruckert C."/>
        </authorList>
    </citation>
    <scope>NUCLEOTIDE SEQUENCE [LARGE SCALE GENOMIC DNA]</scope>
    <source>
        <strain evidence="2 3">CGMCC 4.7206</strain>
    </source>
</reference>
<dbReference type="Proteomes" id="UP001500220">
    <property type="component" value="Unassembled WGS sequence"/>
</dbReference>
<organism evidence="2 3">
    <name type="scientific">Saccharopolyspora thermophila</name>
    <dbReference type="NCBI Taxonomy" id="89367"/>
    <lineage>
        <taxon>Bacteria</taxon>
        <taxon>Bacillati</taxon>
        <taxon>Actinomycetota</taxon>
        <taxon>Actinomycetes</taxon>
        <taxon>Pseudonocardiales</taxon>
        <taxon>Pseudonocardiaceae</taxon>
        <taxon>Saccharopolyspora</taxon>
    </lineage>
</organism>
<evidence type="ECO:0000313" key="4">
    <source>
        <dbReference type="Proteomes" id="UP001500220"/>
    </source>
</evidence>
<protein>
    <recommendedName>
        <fullName evidence="5">WXG100 family type VII secretion target</fullName>
    </recommendedName>
</protein>
<dbReference type="EMBL" id="BAAAHC010000011">
    <property type="protein sequence ID" value="GAA0526612.1"/>
    <property type="molecule type" value="Genomic_DNA"/>
</dbReference>
<reference evidence="1 4" key="2">
    <citation type="journal article" date="2019" name="Int. J. Syst. Evol. Microbiol.">
        <title>The Global Catalogue of Microorganisms (GCM) 10K type strain sequencing project: providing services to taxonomists for standard genome sequencing and annotation.</title>
        <authorList>
            <consortium name="The Broad Institute Genomics Platform"/>
            <consortium name="The Broad Institute Genome Sequencing Center for Infectious Disease"/>
            <person name="Wu L."/>
            <person name="Ma J."/>
        </authorList>
    </citation>
    <scope>NUCLEOTIDE SEQUENCE [LARGE SCALE GENOMIC DNA]</scope>
    <source>
        <strain evidence="1 4">JCM 10664</strain>
    </source>
</reference>
<dbReference type="AlphaFoldDB" id="A0A917N8E1"/>
<evidence type="ECO:0000313" key="2">
    <source>
        <dbReference type="EMBL" id="GGI77307.1"/>
    </source>
</evidence>
<dbReference type="EMBL" id="BMMT01000003">
    <property type="protein sequence ID" value="GGI77307.1"/>
    <property type="molecule type" value="Genomic_DNA"/>
</dbReference>
<keyword evidence="4" id="KW-1185">Reference proteome</keyword>
<evidence type="ECO:0000313" key="3">
    <source>
        <dbReference type="Proteomes" id="UP000597989"/>
    </source>
</evidence>
<evidence type="ECO:0000313" key="1">
    <source>
        <dbReference type="EMBL" id="GAA0526612.1"/>
    </source>
</evidence>
<dbReference type="InterPro" id="IPR036689">
    <property type="entry name" value="ESAT-6-like_sf"/>
</dbReference>
<sequence length="106" mass="10993">MGGFRTDLGRLGSSVGEFEDLAGRAQRIADELRQAVAAAGACWGGDDIGASFARTHRARADRALDDLGAIAVRLREMGAKFAETAATTRQVDAGGADELGRTTGRG</sequence>
<evidence type="ECO:0008006" key="5">
    <source>
        <dbReference type="Google" id="ProtNLM"/>
    </source>
</evidence>
<proteinExistence type="predicted"/>
<comment type="caution">
    <text evidence="2">The sequence shown here is derived from an EMBL/GenBank/DDBJ whole genome shotgun (WGS) entry which is preliminary data.</text>
</comment>
<dbReference type="Gene3D" id="1.10.287.1060">
    <property type="entry name" value="ESAT-6-like"/>
    <property type="match status" value="1"/>
</dbReference>
<accession>A0A917N8E1</accession>
<reference evidence="2" key="3">
    <citation type="submission" date="2020-09" db="EMBL/GenBank/DDBJ databases">
        <authorList>
            <person name="Sun Q."/>
            <person name="Zhou Y."/>
        </authorList>
    </citation>
    <scope>NUCLEOTIDE SEQUENCE</scope>
    <source>
        <strain evidence="2">CGMCC 4.7206</strain>
    </source>
</reference>